<feature type="transmembrane region" description="Helical" evidence="7">
    <location>
        <begin position="60"/>
        <end position="80"/>
    </location>
</feature>
<feature type="domain" description="Mechanosensitive ion channel MscS" evidence="8">
    <location>
        <begin position="248"/>
        <end position="313"/>
    </location>
</feature>
<evidence type="ECO:0000256" key="2">
    <source>
        <dbReference type="ARBA" id="ARBA00008017"/>
    </source>
</evidence>
<protein>
    <recommendedName>
        <fullName evidence="13">Mechanosensitive ion channel protein MscS</fullName>
    </recommendedName>
</protein>
<feature type="transmembrane region" description="Helical" evidence="7">
    <location>
        <begin position="86"/>
        <end position="107"/>
    </location>
</feature>
<dbReference type="InterPro" id="IPR010920">
    <property type="entry name" value="LSM_dom_sf"/>
</dbReference>
<feature type="domain" description="Mechanosensitive ion channel MscS C-terminal" evidence="9">
    <location>
        <begin position="322"/>
        <end position="405"/>
    </location>
</feature>
<dbReference type="SUPFAM" id="SSF82689">
    <property type="entry name" value="Mechanosensitive channel protein MscS (YggB), C-terminal domain"/>
    <property type="match status" value="1"/>
</dbReference>
<dbReference type="Gene3D" id="2.30.30.60">
    <property type="match status" value="1"/>
</dbReference>
<evidence type="ECO:0000313" key="12">
    <source>
        <dbReference type="Proteomes" id="UP000029273"/>
    </source>
</evidence>
<dbReference type="SUPFAM" id="SSF50182">
    <property type="entry name" value="Sm-like ribonucleoproteins"/>
    <property type="match status" value="1"/>
</dbReference>
<evidence type="ECO:0000256" key="1">
    <source>
        <dbReference type="ARBA" id="ARBA00004651"/>
    </source>
</evidence>
<sequence>MNTYIQMLTPDRLWQIAAVALALAVGWLAHRLATQRVAQATENAPQRSLRRILLRGSERLAFPLAALLVTLTGRAALLATHRPGEILAVMTPLLLSLAAIRLLVYFLRQGLRPGPTLRAWEQIVGLSIWAVVALHLLGWLEPLSKLLDRVQLTPGTHPITLLTLFKAGMLIGVVFLLTWWVGSAIERQIMAAGGISASLRVGIAKVIKFVMLVFGLLIGLNLVGIDLTAFTVFGGALGVGLGLGLQRIASNLVSGFILLFDRSIRPGDVISIGDRFGWVQELRARYIVVRDRDGVETLIPNENLVTSQVINWSYSDRKVRLKTPVTISYADDPEHALRLMEEVARAHPRILDDPSPGARLLSFDDNGMRLELRAWIQDPEAGVNNIRSELNLAIWRAFKNHGITIPYPQRVVHLPAGGGSLDGGRR</sequence>
<dbReference type="PANTHER" id="PTHR30347:SF1">
    <property type="entry name" value="MECHANOSENSITIVE CHANNEL MSCK"/>
    <property type="match status" value="1"/>
</dbReference>
<dbReference type="GO" id="GO:0005886">
    <property type="term" value="C:plasma membrane"/>
    <property type="evidence" value="ECO:0007669"/>
    <property type="project" value="UniProtKB-SubCell"/>
</dbReference>
<evidence type="ECO:0000256" key="6">
    <source>
        <dbReference type="ARBA" id="ARBA00023136"/>
    </source>
</evidence>
<evidence type="ECO:0000256" key="5">
    <source>
        <dbReference type="ARBA" id="ARBA00022989"/>
    </source>
</evidence>
<dbReference type="InterPro" id="IPR011014">
    <property type="entry name" value="MscS_channel_TM-2"/>
</dbReference>
<name>A0A1A6C185_9GAMM</name>
<dbReference type="Gene3D" id="3.30.70.100">
    <property type="match status" value="1"/>
</dbReference>
<evidence type="ECO:0000259" key="9">
    <source>
        <dbReference type="Pfam" id="PF21082"/>
    </source>
</evidence>
<evidence type="ECO:0000259" key="8">
    <source>
        <dbReference type="Pfam" id="PF00924"/>
    </source>
</evidence>
<keyword evidence="4 7" id="KW-0812">Transmembrane</keyword>
<dbReference type="InterPro" id="IPR049142">
    <property type="entry name" value="MS_channel_1st"/>
</dbReference>
<dbReference type="SUPFAM" id="SSF82861">
    <property type="entry name" value="Mechanosensitive channel protein MscS (YggB), transmembrane region"/>
    <property type="match status" value="1"/>
</dbReference>
<comment type="caution">
    <text evidence="11">The sequence shown here is derived from an EMBL/GenBank/DDBJ whole genome shotgun (WGS) entry which is preliminary data.</text>
</comment>
<proteinExistence type="inferred from homology"/>
<dbReference type="Pfam" id="PF21088">
    <property type="entry name" value="MS_channel_1st"/>
    <property type="match status" value="1"/>
</dbReference>
<dbReference type="InterPro" id="IPR049278">
    <property type="entry name" value="MS_channel_C"/>
</dbReference>
<gene>
    <name evidence="11" type="ORF">Thpro_022563</name>
</gene>
<dbReference type="InterPro" id="IPR052702">
    <property type="entry name" value="MscS-like_channel"/>
</dbReference>
<feature type="domain" description="Mechanosensitive ion channel transmembrane helices 2/3" evidence="10">
    <location>
        <begin position="205"/>
        <end position="246"/>
    </location>
</feature>
<dbReference type="STRING" id="160660.BJI67_15160"/>
<keyword evidence="5 7" id="KW-1133">Transmembrane helix</keyword>
<dbReference type="InterPro" id="IPR023408">
    <property type="entry name" value="MscS_beta-dom_sf"/>
</dbReference>
<comment type="subcellular location">
    <subcellularLocation>
        <location evidence="1">Cell membrane</location>
        <topology evidence="1">Multi-pass membrane protein</topology>
    </subcellularLocation>
</comment>
<dbReference type="EMBL" id="JQSG02000006">
    <property type="protein sequence ID" value="OBS08313.1"/>
    <property type="molecule type" value="Genomic_DNA"/>
</dbReference>
<evidence type="ECO:0000256" key="7">
    <source>
        <dbReference type="SAM" id="Phobius"/>
    </source>
</evidence>
<dbReference type="InterPro" id="IPR006685">
    <property type="entry name" value="MscS_channel_2nd"/>
</dbReference>
<dbReference type="RefSeq" id="WP_065089721.1">
    <property type="nucleotide sequence ID" value="NZ_JQSG02000006.1"/>
</dbReference>
<evidence type="ECO:0000256" key="3">
    <source>
        <dbReference type="ARBA" id="ARBA00022475"/>
    </source>
</evidence>
<feature type="transmembrane region" description="Helical" evidence="7">
    <location>
        <begin position="209"/>
        <end position="233"/>
    </location>
</feature>
<feature type="transmembrane region" description="Helical" evidence="7">
    <location>
        <begin position="159"/>
        <end position="181"/>
    </location>
</feature>
<dbReference type="OrthoDB" id="9799209at2"/>
<organism evidence="11 12">
    <name type="scientific">Acidihalobacter prosperus</name>
    <dbReference type="NCBI Taxonomy" id="160660"/>
    <lineage>
        <taxon>Bacteria</taxon>
        <taxon>Pseudomonadati</taxon>
        <taxon>Pseudomonadota</taxon>
        <taxon>Gammaproteobacteria</taxon>
        <taxon>Chromatiales</taxon>
        <taxon>Ectothiorhodospiraceae</taxon>
        <taxon>Acidihalobacter</taxon>
    </lineage>
</organism>
<comment type="similarity">
    <text evidence="2">Belongs to the MscS (TC 1.A.23) family.</text>
</comment>
<evidence type="ECO:0000256" key="4">
    <source>
        <dbReference type="ARBA" id="ARBA00022692"/>
    </source>
</evidence>
<dbReference type="AlphaFoldDB" id="A0A1A6C185"/>
<evidence type="ECO:0000313" key="11">
    <source>
        <dbReference type="EMBL" id="OBS08313.1"/>
    </source>
</evidence>
<dbReference type="InterPro" id="IPR011066">
    <property type="entry name" value="MscS_channel_C_sf"/>
</dbReference>
<keyword evidence="3" id="KW-1003">Cell membrane</keyword>
<dbReference type="Proteomes" id="UP000029273">
    <property type="component" value="Unassembled WGS sequence"/>
</dbReference>
<dbReference type="GO" id="GO:0008381">
    <property type="term" value="F:mechanosensitive monoatomic ion channel activity"/>
    <property type="evidence" value="ECO:0007669"/>
    <property type="project" value="UniProtKB-ARBA"/>
</dbReference>
<feature type="transmembrane region" description="Helical" evidence="7">
    <location>
        <begin position="12"/>
        <end position="29"/>
    </location>
</feature>
<evidence type="ECO:0008006" key="13">
    <source>
        <dbReference type="Google" id="ProtNLM"/>
    </source>
</evidence>
<reference evidence="11 12" key="1">
    <citation type="journal article" date="2014" name="Genome Announc.">
        <title>Draft Genome Sequence of the Iron-Oxidizing, Acidophilic, and Halotolerant 'Thiobacillus prosperus' Type Strain DSM 5130.</title>
        <authorList>
            <person name="Ossandon F.J."/>
            <person name="Cardenas J.P."/>
            <person name="Corbett M."/>
            <person name="Quatrini R."/>
            <person name="Holmes D.S."/>
            <person name="Watkin E."/>
        </authorList>
    </citation>
    <scope>NUCLEOTIDE SEQUENCE [LARGE SCALE GENOMIC DNA]</scope>
    <source>
        <strain evidence="11 12">DSM 5130</strain>
    </source>
</reference>
<keyword evidence="6 7" id="KW-0472">Membrane</keyword>
<keyword evidence="12" id="KW-1185">Reference proteome</keyword>
<dbReference type="Pfam" id="PF21082">
    <property type="entry name" value="MS_channel_3rd"/>
    <property type="match status" value="1"/>
</dbReference>
<dbReference type="Pfam" id="PF00924">
    <property type="entry name" value="MS_channel_2nd"/>
    <property type="match status" value="1"/>
</dbReference>
<dbReference type="PANTHER" id="PTHR30347">
    <property type="entry name" value="POTASSIUM CHANNEL RELATED"/>
    <property type="match status" value="1"/>
</dbReference>
<dbReference type="Gene3D" id="1.10.287.1260">
    <property type="match status" value="1"/>
</dbReference>
<accession>A0A1A6C185</accession>
<feature type="transmembrane region" description="Helical" evidence="7">
    <location>
        <begin position="119"/>
        <end position="139"/>
    </location>
</feature>
<evidence type="ECO:0000259" key="10">
    <source>
        <dbReference type="Pfam" id="PF21088"/>
    </source>
</evidence>